<organism evidence="6 7">
    <name type="scientific">Trichophyton violaceum</name>
    <dbReference type="NCBI Taxonomy" id="34388"/>
    <lineage>
        <taxon>Eukaryota</taxon>
        <taxon>Fungi</taxon>
        <taxon>Dikarya</taxon>
        <taxon>Ascomycota</taxon>
        <taxon>Pezizomycotina</taxon>
        <taxon>Eurotiomycetes</taxon>
        <taxon>Eurotiomycetidae</taxon>
        <taxon>Onygenales</taxon>
        <taxon>Arthrodermataceae</taxon>
        <taxon>Trichophyton</taxon>
    </lineage>
</organism>
<keyword evidence="4" id="KW-0472">Membrane</keyword>
<dbReference type="InterPro" id="IPR036291">
    <property type="entry name" value="NAD(P)-bd_dom_sf"/>
</dbReference>
<evidence type="ECO:0000256" key="4">
    <source>
        <dbReference type="SAM" id="Phobius"/>
    </source>
</evidence>
<dbReference type="GO" id="GO:0019433">
    <property type="term" value="P:triglyceride catabolic process"/>
    <property type="evidence" value="ECO:0007669"/>
    <property type="project" value="TreeGrafter"/>
</dbReference>
<keyword evidence="7" id="KW-1185">Reference proteome</keyword>
<feature type="transmembrane region" description="Helical" evidence="4">
    <location>
        <begin position="664"/>
        <end position="681"/>
    </location>
</feature>
<comment type="similarity">
    <text evidence="1">Belongs to the short-chain dehydrogenases/reductases (SDR) family.</text>
</comment>
<sequence>MNLTHILERTCSESDCRFHAAVFTAANKDQVLHSIPYGTQNVDGSGDAVTDRSKFWCASMTKIVTAVAVMVAIEKGLVGLDDDVGAILPELAEPEIIVGFEDGNNGKPILRKAKETVTLRRLLTHSSGFVYLAVNSSVKRWAEYHNHTATTDVTSREAYRLPLAFEPGKSWGYGPGVDWAGCVVEKISNQKLGDFMQENIFQKLGITATTFHPENHPEFSARRVELCQRAPDGSLSMIPIPYTIPAKDDLGGIGLYSTPKEFTRFLQMILRNGENVLRPESVNTILSPQLECNKEINTIRDRGSKIMSRLVNPGKVIDMGLSASINLDRVPSARYPGSISWAGAANAFWWLDMKAGICGTLFMHSFPPFDTAALDLLDELEAAHRRVAVQNTHLYHLRARLTVIYHYALTRQPCSPGGIGHSLALEFQRNGLRVFATARNKEALADLEEKGVEALDLVVDNEKSVLSCFDEVKSRLGEGKGLDILVNNAGRNYTVPALDVNMDEVRQTFETNIIGVIHMCKVFTPLIIEAKGTIVQIGSVAGIIPYVFGSVYNATKGALHSYSDTLRVELEPFGVKVVTIITGGVQSRIARTPRHLVPNSLYHPIRSEYERRVVHSQDGATPNEAYARRVVTQVLYGPAPWRWLWPWGVSPRKWVWAGSKVTPIYMLFGAFFWFGIFNFVLGRMFNLRKLKY</sequence>
<accession>A0A178FM68</accession>
<evidence type="ECO:0000256" key="1">
    <source>
        <dbReference type="ARBA" id="ARBA00006484"/>
    </source>
</evidence>
<dbReference type="InterPro" id="IPR020904">
    <property type="entry name" value="Sc_DH/Rdtase_CS"/>
</dbReference>
<keyword evidence="4" id="KW-0812">Transmembrane</keyword>
<dbReference type="AlphaFoldDB" id="A0A178FM68"/>
<gene>
    <name evidence="6" type="ORF">A7D00_2859</name>
</gene>
<dbReference type="InterPro" id="IPR012338">
    <property type="entry name" value="Beta-lactam/transpept-like"/>
</dbReference>
<dbReference type="GO" id="GO:0005783">
    <property type="term" value="C:endoplasmic reticulum"/>
    <property type="evidence" value="ECO:0007669"/>
    <property type="project" value="TreeGrafter"/>
</dbReference>
<dbReference type="Pfam" id="PF00144">
    <property type="entry name" value="Beta-lactamase"/>
    <property type="match status" value="1"/>
</dbReference>
<dbReference type="Proteomes" id="UP000243519">
    <property type="component" value="Unassembled WGS sequence"/>
</dbReference>
<name>A0A178FM68_TRIVO</name>
<dbReference type="GO" id="GO:0000140">
    <property type="term" value="F:acylglycerone-phosphate reductase (NADP+) activity"/>
    <property type="evidence" value="ECO:0007669"/>
    <property type="project" value="TreeGrafter"/>
</dbReference>
<keyword evidence="4" id="KW-1133">Transmembrane helix</keyword>
<dbReference type="GO" id="GO:0004806">
    <property type="term" value="F:triacylglycerol lipase activity"/>
    <property type="evidence" value="ECO:0007669"/>
    <property type="project" value="TreeGrafter"/>
</dbReference>
<dbReference type="InterPro" id="IPR002347">
    <property type="entry name" value="SDR_fam"/>
</dbReference>
<dbReference type="OrthoDB" id="428260at2759"/>
<dbReference type="PRINTS" id="PR00080">
    <property type="entry name" value="SDRFAMILY"/>
</dbReference>
<evidence type="ECO:0000256" key="3">
    <source>
        <dbReference type="ARBA" id="ARBA00023002"/>
    </source>
</evidence>
<dbReference type="SUPFAM" id="SSF56601">
    <property type="entry name" value="beta-lactamase/transpeptidase-like"/>
    <property type="match status" value="1"/>
</dbReference>
<dbReference type="PANTHER" id="PTHR44169:SF15">
    <property type="entry name" value="CHAIN DEHYDROGENASE_REDUCTASE (AYR1), PUTATIVE (AFU_ORTHOLOGUE AFUA_4G04530)-RELATED"/>
    <property type="match status" value="1"/>
</dbReference>
<feature type="domain" description="Beta-lactamase-related" evidence="5">
    <location>
        <begin position="17"/>
        <end position="376"/>
    </location>
</feature>
<evidence type="ECO:0000313" key="7">
    <source>
        <dbReference type="Proteomes" id="UP000243519"/>
    </source>
</evidence>
<dbReference type="Pfam" id="PF00106">
    <property type="entry name" value="adh_short"/>
    <property type="match status" value="1"/>
</dbReference>
<dbReference type="PROSITE" id="PS00061">
    <property type="entry name" value="ADH_SHORT"/>
    <property type="match status" value="1"/>
</dbReference>
<dbReference type="Gene3D" id="3.40.50.720">
    <property type="entry name" value="NAD(P)-binding Rossmann-like Domain"/>
    <property type="match status" value="1"/>
</dbReference>
<dbReference type="CDD" id="cd05374">
    <property type="entry name" value="17beta-HSD-like_SDR_c"/>
    <property type="match status" value="1"/>
</dbReference>
<protein>
    <submittedName>
        <fullName evidence="6">Beta-lactamase</fullName>
    </submittedName>
</protein>
<evidence type="ECO:0000313" key="6">
    <source>
        <dbReference type="EMBL" id="OAL73086.1"/>
    </source>
</evidence>
<dbReference type="PRINTS" id="PR00081">
    <property type="entry name" value="GDHRDH"/>
</dbReference>
<dbReference type="InterPro" id="IPR001466">
    <property type="entry name" value="Beta-lactam-related"/>
</dbReference>
<dbReference type="EMBL" id="LHPN01000003">
    <property type="protein sequence ID" value="OAL73086.1"/>
    <property type="molecule type" value="Genomic_DNA"/>
</dbReference>
<keyword evidence="2" id="KW-0521">NADP</keyword>
<keyword evidence="3" id="KW-0560">Oxidoreductase</keyword>
<evidence type="ECO:0000259" key="5">
    <source>
        <dbReference type="Pfam" id="PF00144"/>
    </source>
</evidence>
<proteinExistence type="inferred from homology"/>
<dbReference type="GO" id="GO:0006654">
    <property type="term" value="P:phosphatidic acid biosynthetic process"/>
    <property type="evidence" value="ECO:0007669"/>
    <property type="project" value="TreeGrafter"/>
</dbReference>
<evidence type="ECO:0000256" key="2">
    <source>
        <dbReference type="ARBA" id="ARBA00022857"/>
    </source>
</evidence>
<comment type="caution">
    <text evidence="6">The sequence shown here is derived from an EMBL/GenBank/DDBJ whole genome shotgun (WGS) entry which is preliminary data.</text>
</comment>
<dbReference type="PANTHER" id="PTHR44169">
    <property type="entry name" value="NADPH-DEPENDENT 1-ACYLDIHYDROXYACETONE PHOSPHATE REDUCTASE"/>
    <property type="match status" value="1"/>
</dbReference>
<dbReference type="FunFam" id="3.40.50.720:FF:000261">
    <property type="entry name" value="NADPH-dependent 1-acyldihydroxyacetone phosphate reductase"/>
    <property type="match status" value="1"/>
</dbReference>
<dbReference type="SUPFAM" id="SSF51735">
    <property type="entry name" value="NAD(P)-binding Rossmann-fold domains"/>
    <property type="match status" value="1"/>
</dbReference>
<reference evidence="6 7" key="1">
    <citation type="submission" date="2016-05" db="EMBL/GenBank/DDBJ databases">
        <title>Genome sequencing of Trichophyton violaceum CMCC(F)T3l isolated from hair.</title>
        <authorList>
            <person name="Zhan P."/>
            <person name="Tao Y."/>
            <person name="Liu W."/>
        </authorList>
    </citation>
    <scope>NUCLEOTIDE SEQUENCE [LARGE SCALE GENOMIC DNA]</scope>
    <source>
        <strain evidence="7">CMCC(F)T3l</strain>
    </source>
</reference>
<dbReference type="Gene3D" id="3.40.710.10">
    <property type="entry name" value="DD-peptidase/beta-lactamase superfamily"/>
    <property type="match status" value="1"/>
</dbReference>
<dbReference type="GO" id="GO:0005811">
    <property type="term" value="C:lipid droplet"/>
    <property type="evidence" value="ECO:0007669"/>
    <property type="project" value="TreeGrafter"/>
</dbReference>